<feature type="transmembrane region" description="Helical" evidence="1">
    <location>
        <begin position="43"/>
        <end position="63"/>
    </location>
</feature>
<organism evidence="2 3">
    <name type="scientific">Nosema bombycis (strain CQ1 / CVCC 102059)</name>
    <name type="common">Microsporidian parasite</name>
    <name type="synonym">Pebrine of silkworm</name>
    <dbReference type="NCBI Taxonomy" id="578461"/>
    <lineage>
        <taxon>Eukaryota</taxon>
        <taxon>Fungi</taxon>
        <taxon>Fungi incertae sedis</taxon>
        <taxon>Microsporidia</taxon>
        <taxon>Nosematidae</taxon>
        <taxon>Nosema</taxon>
    </lineage>
</organism>
<dbReference type="VEuPathDB" id="MicrosporidiaDB:NBO_17g0002"/>
<keyword evidence="1" id="KW-1133">Transmembrane helix</keyword>
<proteinExistence type="predicted"/>
<accession>R0MPB2</accession>
<dbReference type="Proteomes" id="UP000016927">
    <property type="component" value="Unassembled WGS sequence"/>
</dbReference>
<keyword evidence="1" id="KW-0812">Transmembrane</keyword>
<name>R0MPB2_NOSB1</name>
<evidence type="ECO:0000313" key="3">
    <source>
        <dbReference type="Proteomes" id="UP000016927"/>
    </source>
</evidence>
<keyword evidence="1" id="KW-0472">Membrane</keyword>
<reference evidence="2 3" key="1">
    <citation type="journal article" date="2013" name="BMC Genomics">
        <title>Comparative genomics of parasitic silkworm microsporidia reveal an association between genome expansion and host adaptation.</title>
        <authorList>
            <person name="Pan G."/>
            <person name="Xu J."/>
            <person name="Li T."/>
            <person name="Xia Q."/>
            <person name="Liu S.L."/>
            <person name="Zhang G."/>
            <person name="Li S."/>
            <person name="Li C."/>
            <person name="Liu H."/>
            <person name="Yang L."/>
            <person name="Liu T."/>
            <person name="Zhang X."/>
            <person name="Wu Z."/>
            <person name="Fan W."/>
            <person name="Dang X."/>
            <person name="Xiang H."/>
            <person name="Tao M."/>
            <person name="Li Y."/>
            <person name="Hu J."/>
            <person name="Li Z."/>
            <person name="Lin L."/>
            <person name="Luo J."/>
            <person name="Geng L."/>
            <person name="Wang L."/>
            <person name="Long M."/>
            <person name="Wan Y."/>
            <person name="He N."/>
            <person name="Zhang Z."/>
            <person name="Lu C."/>
            <person name="Keeling P.J."/>
            <person name="Wang J."/>
            <person name="Xiang Z."/>
            <person name="Zhou Z."/>
        </authorList>
    </citation>
    <scope>NUCLEOTIDE SEQUENCE [LARGE SCALE GENOMIC DNA]</scope>
    <source>
        <strain evidence="3">CQ1 / CVCC 102059</strain>
    </source>
</reference>
<dbReference type="HOGENOM" id="CLU_2868229_0_0_1"/>
<evidence type="ECO:0000313" key="2">
    <source>
        <dbReference type="EMBL" id="EOB14713.1"/>
    </source>
</evidence>
<dbReference type="EMBL" id="KB908925">
    <property type="protein sequence ID" value="EOB14713.1"/>
    <property type="molecule type" value="Genomic_DNA"/>
</dbReference>
<keyword evidence="3" id="KW-1185">Reference proteome</keyword>
<evidence type="ECO:0000256" key="1">
    <source>
        <dbReference type="SAM" id="Phobius"/>
    </source>
</evidence>
<protein>
    <submittedName>
        <fullName evidence="2">Uncharacterized protein</fullName>
    </submittedName>
</protein>
<dbReference type="AlphaFoldDB" id="R0MPB2"/>
<sequence length="64" mass="7566">MFIKENNANDPNLSIGKMTIFMNTFYSNIIFKSVKESKTTGKLYIFFIFFFLKNINFNLILILN</sequence>
<gene>
    <name evidence="2" type="ORF">NBO_17g0002</name>
</gene>